<dbReference type="SUPFAM" id="SSF50249">
    <property type="entry name" value="Nucleic acid-binding proteins"/>
    <property type="match status" value="1"/>
</dbReference>
<keyword evidence="3 4" id="KW-0539">Nucleus</keyword>
<evidence type="ECO:0000313" key="5">
    <source>
        <dbReference type="EMBL" id="KAF2258485.1"/>
    </source>
</evidence>
<dbReference type="SMART" id="SM00658">
    <property type="entry name" value="RPOL8c"/>
    <property type="match status" value="1"/>
</dbReference>
<name>A0A9P4JZ36_9PLEO</name>
<reference evidence="6" key="1">
    <citation type="journal article" date="2020" name="Stud. Mycol.">
        <title>101 Dothideomycetes genomes: A test case for predicting lifestyles and emergence of pathogens.</title>
        <authorList>
            <person name="Haridas S."/>
            <person name="Albert R."/>
            <person name="Binder M."/>
            <person name="Bloem J."/>
            <person name="LaButti K."/>
            <person name="Salamov A."/>
            <person name="Andreopoulos B."/>
            <person name="Baker S."/>
            <person name="Barry K."/>
            <person name="Bills G."/>
            <person name="Bluhm B."/>
            <person name="Cannon C."/>
            <person name="Castanera R."/>
            <person name="Culley D."/>
            <person name="Daum C."/>
            <person name="Ezra D."/>
            <person name="Gonzalez J."/>
            <person name="Henrissat B."/>
            <person name="Kuo A."/>
            <person name="Liang C."/>
            <person name="Lipzen A."/>
            <person name="Lutzoni F."/>
            <person name="Magnuson J."/>
            <person name="Mondo S."/>
            <person name="Nolan M."/>
            <person name="Ohm R."/>
            <person name="Pangilinan J."/>
            <person name="Park H.-J."/>
            <person name="Ramirez L."/>
            <person name="Alfaro M."/>
            <person name="Sun H."/>
            <person name="Tritt A."/>
            <person name="Yoshinaga Y."/>
            <person name="Zwiers L.-H."/>
            <person name="Turgeon B."/>
            <person name="Goodwin S."/>
            <person name="Spatafora J."/>
            <person name="Crous P."/>
            <person name="Grigoriev I."/>
        </authorList>
    </citation>
    <scope>NUCLEOTIDE SEQUENCE [LARGE SCALE GENOMIC DNA]</scope>
    <source>
        <strain evidence="6">CBS 304.66</strain>
    </source>
</reference>
<comment type="caution">
    <text evidence="5">The sequence shown here is derived from an EMBL/GenBank/DDBJ whole genome shotgun (WGS) entry which is preliminary data.</text>
</comment>
<dbReference type="Gene3D" id="2.40.50.140">
    <property type="entry name" value="Nucleic acid-binding proteins"/>
    <property type="match status" value="1"/>
</dbReference>
<dbReference type="PIRSF" id="PIRSF000779">
    <property type="entry name" value="RNA_pol_Rpb8"/>
    <property type="match status" value="1"/>
</dbReference>
<dbReference type="Pfam" id="PF03870">
    <property type="entry name" value="RNA_pol_Rpb8"/>
    <property type="match status" value="1"/>
</dbReference>
<dbReference type="GO" id="GO:0003899">
    <property type="term" value="F:DNA-directed RNA polymerase activity"/>
    <property type="evidence" value="ECO:0007669"/>
    <property type="project" value="UniProtKB-UniRule"/>
</dbReference>
<gene>
    <name evidence="5" type="ORF">CC78DRAFT_526189</name>
</gene>
<accession>A0A9P4JZ36</accession>
<evidence type="ECO:0000256" key="2">
    <source>
        <dbReference type="ARBA" id="ARBA00008912"/>
    </source>
</evidence>
<dbReference type="GO" id="GO:0005665">
    <property type="term" value="C:RNA polymerase II, core complex"/>
    <property type="evidence" value="ECO:0007669"/>
    <property type="project" value="UniProtKB-UniRule"/>
</dbReference>
<protein>
    <recommendedName>
        <fullName evidence="4">DNA-directed RNA polymerases I, II, and III subunit RPABC3</fullName>
    </recommendedName>
</protein>
<evidence type="ECO:0000256" key="1">
    <source>
        <dbReference type="ARBA" id="ARBA00004123"/>
    </source>
</evidence>
<dbReference type="EMBL" id="ML986760">
    <property type="protein sequence ID" value="KAF2258485.1"/>
    <property type="molecule type" value="Genomic_DNA"/>
</dbReference>
<comment type="subcellular location">
    <subcellularLocation>
        <location evidence="1">Nucleus</location>
    </subcellularLocation>
</comment>
<dbReference type="OrthoDB" id="20018at2759"/>
<dbReference type="GO" id="GO:0005736">
    <property type="term" value="C:RNA polymerase I complex"/>
    <property type="evidence" value="ECO:0007669"/>
    <property type="project" value="TreeGrafter"/>
</dbReference>
<dbReference type="PANTHER" id="PTHR10917">
    <property type="entry name" value="DNA-DIRECTED RNA POLYMERASES I, II, AND III SUBUNIT RPABC3"/>
    <property type="match status" value="1"/>
</dbReference>
<dbReference type="PANTHER" id="PTHR10917:SF0">
    <property type="entry name" value="DNA-DIRECTED RNA POLYMERASES I, II, AND III SUBUNIT RPABC3"/>
    <property type="match status" value="1"/>
</dbReference>
<dbReference type="InterPro" id="IPR005570">
    <property type="entry name" value="RPABC3"/>
</dbReference>
<dbReference type="GO" id="GO:0006351">
    <property type="term" value="P:DNA-templated transcription"/>
    <property type="evidence" value="ECO:0007669"/>
    <property type="project" value="UniProtKB-UniRule"/>
</dbReference>
<evidence type="ECO:0000256" key="3">
    <source>
        <dbReference type="ARBA" id="ARBA00023242"/>
    </source>
</evidence>
<dbReference type="GO" id="GO:0005666">
    <property type="term" value="C:RNA polymerase III complex"/>
    <property type="evidence" value="ECO:0007669"/>
    <property type="project" value="TreeGrafter"/>
</dbReference>
<organism evidence="5 6">
    <name type="scientific">Lojkania enalia</name>
    <dbReference type="NCBI Taxonomy" id="147567"/>
    <lineage>
        <taxon>Eukaryota</taxon>
        <taxon>Fungi</taxon>
        <taxon>Dikarya</taxon>
        <taxon>Ascomycota</taxon>
        <taxon>Pezizomycotina</taxon>
        <taxon>Dothideomycetes</taxon>
        <taxon>Pleosporomycetidae</taxon>
        <taxon>Pleosporales</taxon>
        <taxon>Pleosporales incertae sedis</taxon>
        <taxon>Lojkania</taxon>
    </lineage>
</organism>
<evidence type="ECO:0000313" key="6">
    <source>
        <dbReference type="Proteomes" id="UP000800093"/>
    </source>
</evidence>
<dbReference type="AlphaFoldDB" id="A0A9P4JZ36"/>
<sequence>MADSQLFDEIFSISNVNSDKYDRVSRLFGNSTDNTVTMQLDINHELFPVSVGDNVSVLLASTLNLDGTKNEDKGWRETAKGEATLADMYEYVCFGKVYKFEDSDGQTIKMYASFGGLLLYIEGPFKKLTSLRIDSVYLLCKK</sequence>
<dbReference type="FunFam" id="2.40.50.140:FF:000191">
    <property type="entry name" value="DNA-directed RNA polymerases I, II, and III subunit RPABC3"/>
    <property type="match status" value="1"/>
</dbReference>
<proteinExistence type="inferred from homology"/>
<comment type="function">
    <text evidence="4">DNA-dependent RNA polymerase catalyzes the transcription of DNA into RNA using the four ribonucleoside triphosphates as substrates. Common component of RNA polymerases I, II and III which synthesize ribosomal RNA precursors, mRNA precursors and many functional non-coding RNAs, and small RNAs, such as 5S rRNA and tRNAs, respectively.</text>
</comment>
<comment type="similarity">
    <text evidence="2 4">Belongs to the eukaryotic RPB8 RNA polymerase subunit family.</text>
</comment>
<keyword evidence="6" id="KW-1185">Reference proteome</keyword>
<dbReference type="InterPro" id="IPR012340">
    <property type="entry name" value="NA-bd_OB-fold"/>
</dbReference>
<evidence type="ECO:0000256" key="4">
    <source>
        <dbReference type="PIRNR" id="PIRNR000779"/>
    </source>
</evidence>
<dbReference type="Proteomes" id="UP000800093">
    <property type="component" value="Unassembled WGS sequence"/>
</dbReference>